<dbReference type="STRING" id="3983.A0A2C9W5M7"/>
<evidence type="ECO:0000259" key="1">
    <source>
        <dbReference type="PROSITE" id="PS50162"/>
    </source>
</evidence>
<dbReference type="InterPro" id="IPR030547">
    <property type="entry name" value="XRCC2"/>
</dbReference>
<dbReference type="GO" id="GO:0005524">
    <property type="term" value="F:ATP binding"/>
    <property type="evidence" value="ECO:0007669"/>
    <property type="project" value="InterPro"/>
</dbReference>
<dbReference type="Gramene" id="Manes.03G082500.8.v8.1">
    <property type="protein sequence ID" value="Manes.03G082500.8.v8.1.CDS"/>
    <property type="gene ID" value="Manes.03G082500.v8.1"/>
</dbReference>
<accession>A0A2C9W5M7</accession>
<dbReference type="Gramene" id="Manes.03G082500.10.v8.1">
    <property type="protein sequence ID" value="Manes.03G082500.10.v8.1.CDS"/>
    <property type="gene ID" value="Manes.03G082500.v8.1"/>
</dbReference>
<evidence type="ECO:0000313" key="2">
    <source>
        <dbReference type="EMBL" id="OAY54531.1"/>
    </source>
</evidence>
<dbReference type="Gramene" id="Manes.03G082500.6.v8.1">
    <property type="protein sequence ID" value="Manes.03G082500.6.v8.1.CDS"/>
    <property type="gene ID" value="Manes.03G082500.v8.1"/>
</dbReference>
<dbReference type="EMBL" id="CM004389">
    <property type="protein sequence ID" value="OAY54531.1"/>
    <property type="molecule type" value="Genomic_DNA"/>
</dbReference>
<proteinExistence type="predicted"/>
<dbReference type="GO" id="GO:0003677">
    <property type="term" value="F:DNA binding"/>
    <property type="evidence" value="ECO:0007669"/>
    <property type="project" value="InterPro"/>
</dbReference>
<keyword evidence="3" id="KW-1185">Reference proteome</keyword>
<dbReference type="AlphaFoldDB" id="A0A2C9W5M7"/>
<dbReference type="PANTHER" id="PTHR46644:SF2">
    <property type="entry name" value="DNA REPAIR PROTEIN XRCC2"/>
    <property type="match status" value="1"/>
</dbReference>
<dbReference type="SUPFAM" id="SSF52540">
    <property type="entry name" value="P-loop containing nucleoside triphosphate hydrolases"/>
    <property type="match status" value="1"/>
</dbReference>
<dbReference type="Gramene" id="Manes.03G082500.3.v8.1">
    <property type="protein sequence ID" value="Manes.03G082500.3.v8.1.CDS"/>
    <property type="gene ID" value="Manes.03G082500.v8.1"/>
</dbReference>
<dbReference type="PANTHER" id="PTHR46644">
    <property type="entry name" value="DNA REPAIR PROTEIN XRCC2"/>
    <property type="match status" value="1"/>
</dbReference>
<dbReference type="Gramene" id="Manes.03G082500.7.v8.1">
    <property type="protein sequence ID" value="Manes.03G082500.7.v8.1.CDS"/>
    <property type="gene ID" value="Manes.03G082500.v8.1"/>
</dbReference>
<name>A0A2C9W5M7_MANES</name>
<organism evidence="2 3">
    <name type="scientific">Manihot esculenta</name>
    <name type="common">Cassava</name>
    <name type="synonym">Jatropha manihot</name>
    <dbReference type="NCBI Taxonomy" id="3983"/>
    <lineage>
        <taxon>Eukaryota</taxon>
        <taxon>Viridiplantae</taxon>
        <taxon>Streptophyta</taxon>
        <taxon>Embryophyta</taxon>
        <taxon>Tracheophyta</taxon>
        <taxon>Spermatophyta</taxon>
        <taxon>Magnoliopsida</taxon>
        <taxon>eudicotyledons</taxon>
        <taxon>Gunneridae</taxon>
        <taxon>Pentapetalae</taxon>
        <taxon>rosids</taxon>
        <taxon>fabids</taxon>
        <taxon>Malpighiales</taxon>
        <taxon>Euphorbiaceae</taxon>
        <taxon>Crotonoideae</taxon>
        <taxon>Manihoteae</taxon>
        <taxon>Manihot</taxon>
    </lineage>
</organism>
<comment type="caution">
    <text evidence="2">The sequence shown here is derived from an EMBL/GenBank/DDBJ whole genome shotgun (WGS) entry which is preliminary data.</text>
</comment>
<dbReference type="PROSITE" id="PS50162">
    <property type="entry name" value="RECA_2"/>
    <property type="match status" value="1"/>
</dbReference>
<dbReference type="CDD" id="cd19490">
    <property type="entry name" value="XRCC2"/>
    <property type="match status" value="1"/>
</dbReference>
<dbReference type="GO" id="GO:0005657">
    <property type="term" value="C:replication fork"/>
    <property type="evidence" value="ECO:0007669"/>
    <property type="project" value="InterPro"/>
</dbReference>
<dbReference type="Gene3D" id="3.40.50.300">
    <property type="entry name" value="P-loop containing nucleotide triphosphate hydrolases"/>
    <property type="match status" value="1"/>
</dbReference>
<dbReference type="Gramene" id="Manes.03G082500.5.v8.1">
    <property type="protein sequence ID" value="Manes.03G082500.5.v8.1.CDS"/>
    <property type="gene ID" value="Manes.03G082500.v8.1"/>
</dbReference>
<sequence>MGVRGWIDGDESGREMLSRVLTERPYLHLPPFQKFPLRVGNVVELVGPSPCAKTHILMQAAIDCILPKHCGGLGHLVLFIDLDCRFDILRLSQMLRNRIFQANENKSNDDEELFLECMKRFLYIRCYDTLEFLATLKTLHYKLQKERQAQGISVNFLMIDSIGAFHWIDRASTSLRLGFDNRKALSLHNVYATVVQEIKKLLLLHPMLVIASKATILGSRYAANAGKWDRNLRTLCSPNSAVSSVTKKVHQFMYREYMPSIWQSFVTLRILIQASDVHISTDKNHNKSVYLSQWLMPPVSFVDSFIVNDVGVFCVS</sequence>
<evidence type="ECO:0000313" key="3">
    <source>
        <dbReference type="Proteomes" id="UP000091857"/>
    </source>
</evidence>
<dbReference type="GO" id="GO:0033063">
    <property type="term" value="C:Rad51B-Rad51C-Rad51D-XRCC2 complex"/>
    <property type="evidence" value="ECO:0007669"/>
    <property type="project" value="InterPro"/>
</dbReference>
<dbReference type="Proteomes" id="UP000091857">
    <property type="component" value="Chromosome 3"/>
</dbReference>
<feature type="domain" description="RecA family profile 1" evidence="1">
    <location>
        <begin position="2"/>
        <end position="216"/>
    </location>
</feature>
<reference evidence="3" key="1">
    <citation type="journal article" date="2016" name="Nat. Biotechnol.">
        <title>Sequencing wild and cultivated cassava and related species reveals extensive interspecific hybridization and genetic diversity.</title>
        <authorList>
            <person name="Bredeson J.V."/>
            <person name="Lyons J.B."/>
            <person name="Prochnik S.E."/>
            <person name="Wu G.A."/>
            <person name="Ha C.M."/>
            <person name="Edsinger-Gonzales E."/>
            <person name="Grimwood J."/>
            <person name="Schmutz J."/>
            <person name="Rabbi I.Y."/>
            <person name="Egesi C."/>
            <person name="Nauluvula P."/>
            <person name="Lebot V."/>
            <person name="Ndunguru J."/>
            <person name="Mkamilo G."/>
            <person name="Bart R.S."/>
            <person name="Setter T.L."/>
            <person name="Gleadow R.M."/>
            <person name="Kulakow P."/>
            <person name="Ferguson M.E."/>
            <person name="Rounsley S."/>
            <person name="Rokhsar D.S."/>
        </authorList>
    </citation>
    <scope>NUCLEOTIDE SEQUENCE [LARGE SCALE GENOMIC DNA]</scope>
    <source>
        <strain evidence="3">cv. AM560-2</strain>
    </source>
</reference>
<protein>
    <recommendedName>
        <fullName evidence="1">RecA family profile 1 domain-containing protein</fullName>
    </recommendedName>
</protein>
<dbReference type="InterPro" id="IPR020588">
    <property type="entry name" value="RecA_ATP-bd"/>
</dbReference>
<dbReference type="Gramene" id="Manes.03G082500.9.v8.1">
    <property type="protein sequence ID" value="Manes.03G082500.9.v8.1.CDS"/>
    <property type="gene ID" value="Manes.03G082500.v8.1"/>
</dbReference>
<dbReference type="GO" id="GO:0140664">
    <property type="term" value="F:ATP-dependent DNA damage sensor activity"/>
    <property type="evidence" value="ECO:0007669"/>
    <property type="project" value="InterPro"/>
</dbReference>
<dbReference type="Gramene" id="Manes.03G082500.2.v8.1">
    <property type="protein sequence ID" value="Manes.03G082500.2.v8.1.CDS"/>
    <property type="gene ID" value="Manes.03G082500.v8.1"/>
</dbReference>
<dbReference type="Gramene" id="Manes.03G082500.4.v8.1">
    <property type="protein sequence ID" value="Manes.03G082500.4.v8.1.CDS"/>
    <property type="gene ID" value="Manes.03G082500.v8.1"/>
</dbReference>
<dbReference type="GO" id="GO:0000724">
    <property type="term" value="P:double-strand break repair via homologous recombination"/>
    <property type="evidence" value="ECO:0007669"/>
    <property type="project" value="InterPro"/>
</dbReference>
<dbReference type="InterPro" id="IPR027417">
    <property type="entry name" value="P-loop_NTPase"/>
</dbReference>
<dbReference type="OrthoDB" id="420422at2759"/>
<gene>
    <name evidence="2" type="ORF">MANES_03G082500v8</name>
</gene>